<dbReference type="KEGG" id="atr:18424228"/>
<reference evidence="14" key="1">
    <citation type="journal article" date="2013" name="Science">
        <title>The Amborella genome and the evolution of flowering plants.</title>
        <authorList>
            <consortium name="Amborella Genome Project"/>
        </authorList>
    </citation>
    <scope>NUCLEOTIDE SEQUENCE [LARGE SCALE GENOMIC DNA]</scope>
</reference>
<evidence type="ECO:0000256" key="7">
    <source>
        <dbReference type="ARBA" id="ARBA00023004"/>
    </source>
</evidence>
<evidence type="ECO:0000256" key="12">
    <source>
        <dbReference type="SAM" id="SignalP"/>
    </source>
</evidence>
<evidence type="ECO:0008006" key="15">
    <source>
        <dbReference type="Google" id="ProtNLM"/>
    </source>
</evidence>
<evidence type="ECO:0000256" key="4">
    <source>
        <dbReference type="ARBA" id="ARBA00022723"/>
    </source>
</evidence>
<evidence type="ECO:0000256" key="11">
    <source>
        <dbReference type="RuleBase" id="RU000461"/>
    </source>
</evidence>
<proteinExistence type="inferred from homology"/>
<evidence type="ECO:0000256" key="6">
    <source>
        <dbReference type="ARBA" id="ARBA00023002"/>
    </source>
</evidence>
<name>W1NLA2_AMBTC</name>
<comment type="subcellular location">
    <subcellularLocation>
        <location evidence="1">Membrane</location>
        <topology evidence="1">Single-pass membrane protein</topology>
    </subcellularLocation>
</comment>
<keyword evidence="7 10" id="KW-0408">Iron</keyword>
<keyword evidence="12" id="KW-0732">Signal</keyword>
<dbReference type="CDD" id="cd11075">
    <property type="entry name" value="CYP77_89"/>
    <property type="match status" value="1"/>
</dbReference>
<organism evidence="13 14">
    <name type="scientific">Amborella trichopoda</name>
    <dbReference type="NCBI Taxonomy" id="13333"/>
    <lineage>
        <taxon>Eukaryota</taxon>
        <taxon>Viridiplantae</taxon>
        <taxon>Streptophyta</taxon>
        <taxon>Embryophyta</taxon>
        <taxon>Tracheophyta</taxon>
        <taxon>Spermatophyta</taxon>
        <taxon>Magnoliopsida</taxon>
        <taxon>Amborellales</taxon>
        <taxon>Amborellaceae</taxon>
        <taxon>Amborella</taxon>
    </lineage>
</organism>
<dbReference type="InterPro" id="IPR017972">
    <property type="entry name" value="Cyt_P450_CS"/>
</dbReference>
<dbReference type="OMA" id="GMDEEVW"/>
<dbReference type="PRINTS" id="PR00385">
    <property type="entry name" value="P450"/>
</dbReference>
<dbReference type="Gramene" id="ERM96298">
    <property type="protein sequence ID" value="ERM96298"/>
    <property type="gene ID" value="AMTR_s00001p00181860"/>
</dbReference>
<dbReference type="InterPro" id="IPR001128">
    <property type="entry name" value="Cyt_P450"/>
</dbReference>
<dbReference type="Pfam" id="PF00067">
    <property type="entry name" value="p450"/>
    <property type="match status" value="1"/>
</dbReference>
<keyword evidence="5" id="KW-1133">Transmembrane helix</keyword>
<dbReference type="PANTHER" id="PTHR24298:SF800">
    <property type="entry name" value="CYTOCHROME P450 89A2-RELATED"/>
    <property type="match status" value="1"/>
</dbReference>
<keyword evidence="14" id="KW-1185">Reference proteome</keyword>
<dbReference type="InterPro" id="IPR036396">
    <property type="entry name" value="Cyt_P450_sf"/>
</dbReference>
<dbReference type="PRINTS" id="PR00463">
    <property type="entry name" value="EP450I"/>
</dbReference>
<comment type="cofactor">
    <cofactor evidence="10">
        <name>heme</name>
        <dbReference type="ChEBI" id="CHEBI:30413"/>
    </cofactor>
</comment>
<dbReference type="PROSITE" id="PS00086">
    <property type="entry name" value="CYTOCHROME_P450"/>
    <property type="match status" value="1"/>
</dbReference>
<comment type="similarity">
    <text evidence="11">Belongs to the cytochrome P450 family.</text>
</comment>
<evidence type="ECO:0000256" key="3">
    <source>
        <dbReference type="ARBA" id="ARBA00022692"/>
    </source>
</evidence>
<dbReference type="GO" id="GO:0005506">
    <property type="term" value="F:iron ion binding"/>
    <property type="evidence" value="ECO:0007669"/>
    <property type="project" value="InterPro"/>
</dbReference>
<protein>
    <recommendedName>
        <fullName evidence="15">Cytochrome P450</fullName>
    </recommendedName>
</protein>
<sequence length="494" mass="55569">MAEAWITFLSLFFCVALAFVFFKSKTKKTLPPGPPSLPIIGNLLLLRGLGIDLEPTLSKLHKKYGPVLTLRLGRRPSIFVTTRAVAHRALVQQGAAFADRPPAAPASAVFSSRQHNISSAPYGPIWRVLRRNLISETLAPARVKAFTPARQWAVQTLIDALHERALEGPVCVIEAMRFAVFSLLLSMCFGERFGDEVVKKAETAQRRLLLNFSKFTIFALFPRIGKFIFRKRWQEVHDIKHQQEAALLPLIHAAAERRRKGQTGFFSYADSLALLELPDCRKLSDEEMVSLCSEFLNGGSDTTSTTLQWVMANLVKHPHVQAKLYKEIEQEGGVDEEKLQKMPYLKAVVTEALRLHPPGHFVLPHTVTEDSTLDGFVIPKGASVNFMVREMGVDPEAWEEPLEFRPERFLGGGEVDLTGSKEIRMMPFGVGRRICPGMGLAMMHLQYFVGHLVKEFEWKRVEGEEVDLSEKVEFTVVMKNPLRVLLIPRACSEN</sequence>
<dbReference type="Gene3D" id="1.10.630.10">
    <property type="entry name" value="Cytochrome P450"/>
    <property type="match status" value="1"/>
</dbReference>
<evidence type="ECO:0000256" key="2">
    <source>
        <dbReference type="ARBA" id="ARBA00022617"/>
    </source>
</evidence>
<dbReference type="InterPro" id="IPR051103">
    <property type="entry name" value="Plant_metabolite_P450s"/>
</dbReference>
<dbReference type="FunFam" id="1.10.630.10:FF:000012">
    <property type="entry name" value="Cytochrome P450 family protein"/>
    <property type="match status" value="1"/>
</dbReference>
<dbReference type="SUPFAM" id="SSF48264">
    <property type="entry name" value="Cytochrome P450"/>
    <property type="match status" value="1"/>
</dbReference>
<dbReference type="HOGENOM" id="CLU_001570_4_0_1"/>
<dbReference type="STRING" id="13333.W1NLA2"/>
<dbReference type="AlphaFoldDB" id="W1NLA2"/>
<evidence type="ECO:0000256" key="8">
    <source>
        <dbReference type="ARBA" id="ARBA00023033"/>
    </source>
</evidence>
<keyword evidence="4 10" id="KW-0479">Metal-binding</keyword>
<keyword evidence="2 10" id="KW-0349">Heme</keyword>
<evidence type="ECO:0000256" key="1">
    <source>
        <dbReference type="ARBA" id="ARBA00004167"/>
    </source>
</evidence>
<evidence type="ECO:0000256" key="10">
    <source>
        <dbReference type="PIRSR" id="PIRSR602401-1"/>
    </source>
</evidence>
<feature type="binding site" description="axial binding residue" evidence="10">
    <location>
        <position position="435"/>
    </location>
    <ligand>
        <name>heme</name>
        <dbReference type="ChEBI" id="CHEBI:30413"/>
    </ligand>
    <ligandPart>
        <name>Fe</name>
        <dbReference type="ChEBI" id="CHEBI:18248"/>
    </ligandPart>
</feature>
<feature type="signal peptide" evidence="12">
    <location>
        <begin position="1"/>
        <end position="18"/>
    </location>
</feature>
<keyword evidence="9" id="KW-0472">Membrane</keyword>
<evidence type="ECO:0000313" key="14">
    <source>
        <dbReference type="Proteomes" id="UP000017836"/>
    </source>
</evidence>
<dbReference type="eggNOG" id="KOG0156">
    <property type="taxonomic scope" value="Eukaryota"/>
</dbReference>
<gene>
    <name evidence="13" type="ORF">AMTR_s00001p00181860</name>
</gene>
<evidence type="ECO:0000256" key="5">
    <source>
        <dbReference type="ARBA" id="ARBA00022989"/>
    </source>
</evidence>
<accession>W1NLA2</accession>
<feature type="chain" id="PRO_5004807275" description="Cytochrome P450" evidence="12">
    <location>
        <begin position="19"/>
        <end position="494"/>
    </location>
</feature>
<dbReference type="GO" id="GO:0020037">
    <property type="term" value="F:heme binding"/>
    <property type="evidence" value="ECO:0007669"/>
    <property type="project" value="InterPro"/>
</dbReference>
<dbReference type="EMBL" id="KI397142">
    <property type="protein sequence ID" value="ERM96298.1"/>
    <property type="molecule type" value="Genomic_DNA"/>
</dbReference>
<evidence type="ECO:0000256" key="9">
    <source>
        <dbReference type="ARBA" id="ARBA00023136"/>
    </source>
</evidence>
<keyword evidence="3" id="KW-0812">Transmembrane</keyword>
<keyword evidence="6 11" id="KW-0560">Oxidoreductase</keyword>
<dbReference type="InterPro" id="IPR002401">
    <property type="entry name" value="Cyt_P450_E_grp-I"/>
</dbReference>
<keyword evidence="8 11" id="KW-0503">Monooxygenase</keyword>
<dbReference type="GO" id="GO:0016020">
    <property type="term" value="C:membrane"/>
    <property type="evidence" value="ECO:0000318"/>
    <property type="project" value="GO_Central"/>
</dbReference>
<dbReference type="PANTHER" id="PTHR24298">
    <property type="entry name" value="FLAVONOID 3'-MONOOXYGENASE-RELATED"/>
    <property type="match status" value="1"/>
</dbReference>
<dbReference type="OrthoDB" id="1055148at2759"/>
<evidence type="ECO:0000313" key="13">
    <source>
        <dbReference type="EMBL" id="ERM96298.1"/>
    </source>
</evidence>
<dbReference type="Proteomes" id="UP000017836">
    <property type="component" value="Unassembled WGS sequence"/>
</dbReference>
<dbReference type="GO" id="GO:0016709">
    <property type="term" value="F:oxidoreductase activity, acting on paired donors, with incorporation or reduction of molecular oxygen, NAD(P)H as one donor, and incorporation of one atom of oxygen"/>
    <property type="evidence" value="ECO:0000318"/>
    <property type="project" value="GO_Central"/>
</dbReference>